<sequence>MVGDNVLVLPLDPQQPPHEPEEILDSRETQTRHTLYREYLVKWNDQPVENATWESSLPDAQVAFNRLPQRNEFAWTSLMFGYANAKKGEEALRTYCQMKVEGVRPSKYTLVAILKACSSLLDLKHGRQIHAEIVKRGYESDKIVGTSLLDMYTKSGSMVDSQDFSRLCLRGPRRFLRGRECYELVTSAEP</sequence>
<name>A0ACC2BPN5_DIPCM</name>
<dbReference type="Proteomes" id="UP001162992">
    <property type="component" value="Chromosome 14"/>
</dbReference>
<comment type="caution">
    <text evidence="1">The sequence shown here is derived from an EMBL/GenBank/DDBJ whole genome shotgun (WGS) entry which is preliminary data.</text>
</comment>
<evidence type="ECO:0000313" key="2">
    <source>
        <dbReference type="Proteomes" id="UP001162992"/>
    </source>
</evidence>
<keyword evidence="2" id="KW-1185">Reference proteome</keyword>
<accession>A0ACC2BPN5</accession>
<evidence type="ECO:0000313" key="1">
    <source>
        <dbReference type="EMBL" id="KAJ7531653.1"/>
    </source>
</evidence>
<reference evidence="2" key="1">
    <citation type="journal article" date="2024" name="Proc. Natl. Acad. Sci. U.S.A.">
        <title>Extraordinary preservation of gene collinearity over three hundred million years revealed in homosporous lycophytes.</title>
        <authorList>
            <person name="Li C."/>
            <person name="Wickell D."/>
            <person name="Kuo L.Y."/>
            <person name="Chen X."/>
            <person name="Nie B."/>
            <person name="Liao X."/>
            <person name="Peng D."/>
            <person name="Ji J."/>
            <person name="Jenkins J."/>
            <person name="Williams M."/>
            <person name="Shu S."/>
            <person name="Plott C."/>
            <person name="Barry K."/>
            <person name="Rajasekar S."/>
            <person name="Grimwood J."/>
            <person name="Han X."/>
            <person name="Sun S."/>
            <person name="Hou Z."/>
            <person name="He W."/>
            <person name="Dai G."/>
            <person name="Sun C."/>
            <person name="Schmutz J."/>
            <person name="Leebens-Mack J.H."/>
            <person name="Li F.W."/>
            <person name="Wang L."/>
        </authorList>
    </citation>
    <scope>NUCLEOTIDE SEQUENCE [LARGE SCALE GENOMIC DNA]</scope>
    <source>
        <strain evidence="2">cv. PW_Plant_1</strain>
    </source>
</reference>
<gene>
    <name evidence="1" type="ORF">O6H91_14G052500</name>
</gene>
<proteinExistence type="predicted"/>
<protein>
    <submittedName>
        <fullName evidence="1">Uncharacterized protein</fullName>
    </submittedName>
</protein>
<organism evidence="1 2">
    <name type="scientific">Diphasiastrum complanatum</name>
    <name type="common">Issler's clubmoss</name>
    <name type="synonym">Lycopodium complanatum</name>
    <dbReference type="NCBI Taxonomy" id="34168"/>
    <lineage>
        <taxon>Eukaryota</taxon>
        <taxon>Viridiplantae</taxon>
        <taxon>Streptophyta</taxon>
        <taxon>Embryophyta</taxon>
        <taxon>Tracheophyta</taxon>
        <taxon>Lycopodiopsida</taxon>
        <taxon>Lycopodiales</taxon>
        <taxon>Lycopodiaceae</taxon>
        <taxon>Lycopodioideae</taxon>
        <taxon>Diphasiastrum</taxon>
    </lineage>
</organism>
<dbReference type="EMBL" id="CM055105">
    <property type="protein sequence ID" value="KAJ7531653.1"/>
    <property type="molecule type" value="Genomic_DNA"/>
</dbReference>